<accession>A0A5M8Q679</accession>
<reference evidence="1 3" key="2">
    <citation type="submission" date="2019-09" db="EMBL/GenBank/DDBJ databases">
        <title>A bacterium isolated from glacier soil.</title>
        <authorList>
            <person name="Liu Q."/>
        </authorList>
    </citation>
    <scope>NUCLEOTIDE SEQUENCE [LARGE SCALE GENOMIC DNA]</scope>
    <source>
        <strain evidence="1 3">MDT1-10-3</strain>
    </source>
</reference>
<evidence type="ECO:0008006" key="5">
    <source>
        <dbReference type="Google" id="ProtNLM"/>
    </source>
</evidence>
<reference evidence="1 3" key="1">
    <citation type="submission" date="2019-07" db="EMBL/GenBank/DDBJ databases">
        <authorList>
            <person name="Qu J.-H."/>
        </authorList>
    </citation>
    <scope>NUCLEOTIDE SEQUENCE [LARGE SCALE GENOMIC DNA]</scope>
    <source>
        <strain evidence="1 3">MDT1-10-3</strain>
    </source>
</reference>
<protein>
    <recommendedName>
        <fullName evidence="5">PorT family protein</fullName>
    </recommendedName>
</protein>
<dbReference type="EMBL" id="VKKZ01000026">
    <property type="protein sequence ID" value="KAA6430310.1"/>
    <property type="molecule type" value="Genomic_DNA"/>
</dbReference>
<sequence length="222" mass="25356">MKKEIILFALLLIFLVDVSKAQEKATVDARFDFFLTLPANKDLGQKFDFGAGAIIGAAIFLPEIKTYFTPQVGFDFMPARPVGNDDTYRESIFFTNFGLEAMYQLYELDNYKLSPFIAISSRKVIDRYLVANGNIVSTNRGTDFEYDKLPPLFSTSAIALNFGLENRFNDTWFIRLSYELYQPKVNADLSNSYDDIDNEIFDPLTQKLNLTTIKIGIGAYFW</sequence>
<comment type="caution">
    <text evidence="1">The sequence shown here is derived from an EMBL/GenBank/DDBJ whole genome shotgun (WGS) entry which is preliminary data.</text>
</comment>
<dbReference type="AlphaFoldDB" id="A0A5M8Q679"/>
<organism evidence="1 3">
    <name type="scientific">Rufibacter glacialis</name>
    <dbReference type="NCBI Taxonomy" id="1259555"/>
    <lineage>
        <taxon>Bacteria</taxon>
        <taxon>Pseudomonadati</taxon>
        <taxon>Bacteroidota</taxon>
        <taxon>Cytophagia</taxon>
        <taxon>Cytophagales</taxon>
        <taxon>Hymenobacteraceae</taxon>
        <taxon>Rufibacter</taxon>
    </lineage>
</organism>
<reference evidence="2 4" key="3">
    <citation type="submission" date="2024-08" db="EMBL/GenBank/DDBJ databases">
        <authorList>
            <person name="Wei W."/>
        </authorList>
    </citation>
    <scope>NUCLEOTIDE SEQUENCE [LARGE SCALE GENOMIC DNA]</scope>
    <source>
        <strain evidence="2 4">XU2</strain>
    </source>
</reference>
<evidence type="ECO:0000313" key="4">
    <source>
        <dbReference type="Proteomes" id="UP001570846"/>
    </source>
</evidence>
<dbReference type="EMBL" id="JBGOGF010000017">
    <property type="protein sequence ID" value="MFA1773778.1"/>
    <property type="molecule type" value="Genomic_DNA"/>
</dbReference>
<evidence type="ECO:0000313" key="3">
    <source>
        <dbReference type="Proteomes" id="UP000323866"/>
    </source>
</evidence>
<keyword evidence="4" id="KW-1185">Reference proteome</keyword>
<dbReference type="Proteomes" id="UP000323866">
    <property type="component" value="Unassembled WGS sequence"/>
</dbReference>
<name>A0A5M8Q679_9BACT</name>
<proteinExistence type="predicted"/>
<dbReference type="Proteomes" id="UP001570846">
    <property type="component" value="Unassembled WGS sequence"/>
</dbReference>
<evidence type="ECO:0000313" key="2">
    <source>
        <dbReference type="EMBL" id="MFA1773778.1"/>
    </source>
</evidence>
<gene>
    <name evidence="2" type="ORF">ACD591_20935</name>
    <name evidence="1" type="ORF">FOE74_21100</name>
</gene>
<dbReference type="RefSeq" id="WP_149100626.1">
    <property type="nucleotide sequence ID" value="NZ_BMMG01000009.1"/>
</dbReference>
<evidence type="ECO:0000313" key="1">
    <source>
        <dbReference type="EMBL" id="KAA6430310.1"/>
    </source>
</evidence>